<name>A0A8H3J2X2_9LECA</name>
<evidence type="ECO:0000256" key="2">
    <source>
        <dbReference type="ARBA" id="ARBA00006175"/>
    </source>
</evidence>
<dbReference type="Proteomes" id="UP000664521">
    <property type="component" value="Unassembled WGS sequence"/>
</dbReference>
<dbReference type="GO" id="GO:0015250">
    <property type="term" value="F:water channel activity"/>
    <property type="evidence" value="ECO:0007669"/>
    <property type="project" value="TreeGrafter"/>
</dbReference>
<protein>
    <recommendedName>
        <fullName evidence="12">Aquaporin-like protein</fullName>
    </recommendedName>
</protein>
<keyword evidence="4 8" id="KW-1133">Transmembrane helix</keyword>
<evidence type="ECO:0000313" key="10">
    <source>
        <dbReference type="EMBL" id="CAF9939730.1"/>
    </source>
</evidence>
<keyword evidence="6" id="KW-0813">Transport</keyword>
<dbReference type="PRINTS" id="PR00783">
    <property type="entry name" value="MINTRINSICP"/>
</dbReference>
<sequence>MSGEFTGTFLFLFLAYAGTQVAKSTSTQTQTQGGDPIPPAEQVLNSSQLLYISLCFGFSLAVNAWVFFRISGGLFNPAVALGMCLIGAITWVRGALTAFSQLAGAIASAAVVAILFPGPLVVRTSLGGGTSIVQGLFIETFLTAQLVFTIFMLAAEKHKATFLAPVGIGLSLFIAQLTGVYYTGGSLNPARTLGPCVVLHSFSKYHWVRWLSERHEGARLKTDQIYWIGPSLGALLAAGFFKFVKMLEYELANPGQDSDREKHRQNTVLYSRNDASPADRLQTPGYRTDMPLEVHV</sequence>
<dbReference type="Pfam" id="PF00230">
    <property type="entry name" value="MIP"/>
    <property type="match status" value="1"/>
</dbReference>
<feature type="transmembrane region" description="Helical" evidence="8">
    <location>
        <begin position="98"/>
        <end position="120"/>
    </location>
</feature>
<dbReference type="AlphaFoldDB" id="A0A8H3J2X2"/>
<keyword evidence="3 6" id="KW-0812">Transmembrane</keyword>
<feature type="transmembrane region" description="Helical" evidence="8">
    <location>
        <begin position="225"/>
        <end position="244"/>
    </location>
</feature>
<dbReference type="InterPro" id="IPR034294">
    <property type="entry name" value="Aquaporin_transptr"/>
</dbReference>
<evidence type="ECO:0000256" key="5">
    <source>
        <dbReference type="ARBA" id="ARBA00023136"/>
    </source>
</evidence>
<evidence type="ECO:0000256" key="9">
    <source>
        <dbReference type="SAM" id="SignalP"/>
    </source>
</evidence>
<feature type="signal peptide" evidence="9">
    <location>
        <begin position="1"/>
        <end position="24"/>
    </location>
</feature>
<keyword evidence="9" id="KW-0732">Signal</keyword>
<gene>
    <name evidence="10" type="ORF">HETSPECPRED_001871</name>
</gene>
<dbReference type="GO" id="GO:0005886">
    <property type="term" value="C:plasma membrane"/>
    <property type="evidence" value="ECO:0007669"/>
    <property type="project" value="TreeGrafter"/>
</dbReference>
<evidence type="ECO:0000256" key="3">
    <source>
        <dbReference type="ARBA" id="ARBA00022692"/>
    </source>
</evidence>
<evidence type="ECO:0000256" key="8">
    <source>
        <dbReference type="SAM" id="Phobius"/>
    </source>
</evidence>
<comment type="similarity">
    <text evidence="2 6">Belongs to the MIP/aquaporin (TC 1.A.8) family.</text>
</comment>
<dbReference type="SUPFAM" id="SSF81338">
    <property type="entry name" value="Aquaporin-like"/>
    <property type="match status" value="1"/>
</dbReference>
<dbReference type="EMBL" id="CAJPDS010000136">
    <property type="protein sequence ID" value="CAF9939730.1"/>
    <property type="molecule type" value="Genomic_DNA"/>
</dbReference>
<organism evidence="10 11">
    <name type="scientific">Heterodermia speciosa</name>
    <dbReference type="NCBI Taxonomy" id="116794"/>
    <lineage>
        <taxon>Eukaryota</taxon>
        <taxon>Fungi</taxon>
        <taxon>Dikarya</taxon>
        <taxon>Ascomycota</taxon>
        <taxon>Pezizomycotina</taxon>
        <taxon>Lecanoromycetes</taxon>
        <taxon>OSLEUM clade</taxon>
        <taxon>Lecanoromycetidae</taxon>
        <taxon>Caliciales</taxon>
        <taxon>Physciaceae</taxon>
        <taxon>Heterodermia</taxon>
    </lineage>
</organism>
<keyword evidence="11" id="KW-1185">Reference proteome</keyword>
<dbReference type="Gene3D" id="1.20.1080.10">
    <property type="entry name" value="Glycerol uptake facilitator protein"/>
    <property type="match status" value="1"/>
</dbReference>
<dbReference type="InterPro" id="IPR023271">
    <property type="entry name" value="Aquaporin-like"/>
</dbReference>
<reference evidence="10" key="1">
    <citation type="submission" date="2021-03" db="EMBL/GenBank/DDBJ databases">
        <authorList>
            <person name="Tagirdzhanova G."/>
        </authorList>
    </citation>
    <scope>NUCLEOTIDE SEQUENCE</scope>
</reference>
<evidence type="ECO:0000313" key="11">
    <source>
        <dbReference type="Proteomes" id="UP000664521"/>
    </source>
</evidence>
<feature type="transmembrane region" description="Helical" evidence="8">
    <location>
        <begin position="132"/>
        <end position="154"/>
    </location>
</feature>
<comment type="subcellular location">
    <subcellularLocation>
        <location evidence="1">Membrane</location>
        <topology evidence="1">Multi-pass membrane protein</topology>
    </subcellularLocation>
</comment>
<evidence type="ECO:0000256" key="7">
    <source>
        <dbReference type="SAM" id="MobiDB-lite"/>
    </source>
</evidence>
<evidence type="ECO:0000256" key="4">
    <source>
        <dbReference type="ARBA" id="ARBA00022989"/>
    </source>
</evidence>
<keyword evidence="5 8" id="KW-0472">Membrane</keyword>
<feature type="transmembrane region" description="Helical" evidence="8">
    <location>
        <begin position="74"/>
        <end position="92"/>
    </location>
</feature>
<accession>A0A8H3J2X2</accession>
<feature type="transmembrane region" description="Helical" evidence="8">
    <location>
        <begin position="48"/>
        <end position="67"/>
    </location>
</feature>
<proteinExistence type="inferred from homology"/>
<dbReference type="PANTHER" id="PTHR19139">
    <property type="entry name" value="AQUAPORIN TRANSPORTER"/>
    <property type="match status" value="1"/>
</dbReference>
<evidence type="ECO:0008006" key="12">
    <source>
        <dbReference type="Google" id="ProtNLM"/>
    </source>
</evidence>
<feature type="region of interest" description="Disordered" evidence="7">
    <location>
        <begin position="255"/>
        <end position="296"/>
    </location>
</feature>
<evidence type="ECO:0000256" key="6">
    <source>
        <dbReference type="RuleBase" id="RU000477"/>
    </source>
</evidence>
<comment type="caution">
    <text evidence="10">The sequence shown here is derived from an EMBL/GenBank/DDBJ whole genome shotgun (WGS) entry which is preliminary data.</text>
</comment>
<dbReference type="PANTHER" id="PTHR19139:SF199">
    <property type="entry name" value="MIP17260P"/>
    <property type="match status" value="1"/>
</dbReference>
<dbReference type="InterPro" id="IPR000425">
    <property type="entry name" value="MIP"/>
</dbReference>
<feature type="transmembrane region" description="Helical" evidence="8">
    <location>
        <begin position="160"/>
        <end position="182"/>
    </location>
</feature>
<dbReference type="OrthoDB" id="3222at2759"/>
<feature type="chain" id="PRO_5034408446" description="Aquaporin-like protein" evidence="9">
    <location>
        <begin position="25"/>
        <end position="296"/>
    </location>
</feature>
<evidence type="ECO:0000256" key="1">
    <source>
        <dbReference type="ARBA" id="ARBA00004141"/>
    </source>
</evidence>